<dbReference type="RefSeq" id="WP_154327932.1">
    <property type="nucleotide sequence ID" value="NZ_CP045696.1"/>
</dbReference>
<keyword evidence="1" id="KW-0732">Signal</keyword>
<sequence>MKNVIKAALVLAVVAMAASCSNQDKEDYPYSTRYLPVVLQGSTRWSILDIETGEVVAKDAFKQAPSAIVDDMFYVPGDKGGIYYYSMSDPKHPVNKEPYASGTEFSTDGLAVASRKGGNLQVIDKTCKTVADLGDSIVQCSMFDRGLAVAGNAQGKQGFVDKQGKVAIPMQYDQVAPFQYCDHTVAMNQQDTAYVDFSFIDRTGKETFSSNSTMYKPGPVFKRDVLKVQKRDTLVCLNPEGKEVPDPAQVPDKILKSYDAAKAVGKSYIVIKDGLAGLVDHSGQQLLPLKYADLRDIASNRLLAAKKGDNYYRLVDDQGKPVGKAKIVHVNGTPGTNAVIGKVDPANVAARLMMPIDERGYAGIAKGADVATFYQMLDGVHPEQYNGNNVLVTQMGNVVFDGPIVSKVAGGYSFNLKTPVQAVMATADVSIYPNDTEQQVVDIMAQNMGKAGFVETGGNVFASATGTAVAIGYAKGTIMVVYYMDKAKARPIANEPR</sequence>
<feature type="chain" id="PRO_5026749304" evidence="1">
    <location>
        <begin position="18"/>
        <end position="497"/>
    </location>
</feature>
<dbReference type="Pfam" id="PF14903">
    <property type="entry name" value="WG_beta_rep"/>
    <property type="match status" value="2"/>
</dbReference>
<gene>
    <name evidence="2" type="ORF">FYJ29_00620</name>
</gene>
<comment type="caution">
    <text evidence="2">The sequence shown here is derived from an EMBL/GenBank/DDBJ whole genome shotgun (WGS) entry which is preliminary data.</text>
</comment>
<name>A0A6L5XCT6_9BACT</name>
<proteinExistence type="predicted"/>
<dbReference type="PANTHER" id="PTHR37841:SF1">
    <property type="entry name" value="DUF3298 DOMAIN-CONTAINING PROTEIN"/>
    <property type="match status" value="1"/>
</dbReference>
<feature type="signal peptide" evidence="1">
    <location>
        <begin position="1"/>
        <end position="17"/>
    </location>
</feature>
<dbReference type="AlphaFoldDB" id="A0A6L5XCT6"/>
<reference evidence="2 3" key="1">
    <citation type="submission" date="2019-08" db="EMBL/GenBank/DDBJ databases">
        <title>In-depth cultivation of the pig gut microbiome towards novel bacterial diversity and tailored functional studies.</title>
        <authorList>
            <person name="Wylensek D."/>
            <person name="Hitch T.C.A."/>
            <person name="Clavel T."/>
        </authorList>
    </citation>
    <scope>NUCLEOTIDE SEQUENCE [LARGE SCALE GENOMIC DNA]</scope>
    <source>
        <strain evidence="2 3">Oil-RF-744-WCA-WT-10</strain>
    </source>
</reference>
<accession>A0A6L5XCT6</accession>
<evidence type="ECO:0000313" key="2">
    <source>
        <dbReference type="EMBL" id="MSS16282.1"/>
    </source>
</evidence>
<dbReference type="PANTHER" id="PTHR37841">
    <property type="entry name" value="GLR2918 PROTEIN"/>
    <property type="match status" value="1"/>
</dbReference>
<dbReference type="Proteomes" id="UP000483362">
    <property type="component" value="Unassembled WGS sequence"/>
</dbReference>
<protein>
    <submittedName>
        <fullName evidence="2">WG repeat-containing protein</fullName>
    </submittedName>
</protein>
<evidence type="ECO:0000256" key="1">
    <source>
        <dbReference type="SAM" id="SignalP"/>
    </source>
</evidence>
<dbReference type="PROSITE" id="PS51257">
    <property type="entry name" value="PROKAR_LIPOPROTEIN"/>
    <property type="match status" value="1"/>
</dbReference>
<evidence type="ECO:0000313" key="3">
    <source>
        <dbReference type="Proteomes" id="UP000483362"/>
    </source>
</evidence>
<dbReference type="InterPro" id="IPR032774">
    <property type="entry name" value="WG_beta_rep"/>
</dbReference>
<organism evidence="2 3">
    <name type="scientific">Sodaliphilus pleomorphus</name>
    <dbReference type="NCBI Taxonomy" id="2606626"/>
    <lineage>
        <taxon>Bacteria</taxon>
        <taxon>Pseudomonadati</taxon>
        <taxon>Bacteroidota</taxon>
        <taxon>Bacteroidia</taxon>
        <taxon>Bacteroidales</taxon>
        <taxon>Muribaculaceae</taxon>
        <taxon>Sodaliphilus</taxon>
    </lineage>
</organism>
<keyword evidence="3" id="KW-1185">Reference proteome</keyword>
<dbReference type="EMBL" id="VULT01000001">
    <property type="protein sequence ID" value="MSS16282.1"/>
    <property type="molecule type" value="Genomic_DNA"/>
</dbReference>